<sequence length="178" mass="19544">MAEEPVPARWSSSTPLTDPSVLFPAVAAMFIEVLQTATFDSDVGQVEVDWTFVDTPDKAAKVIFYVLHTCVHPVIFGERFIFSEDPALSDVASETAMIGVVGLEKIRGLWGLFGSYKPDPQEEAKHRERKAREHRAAALLQAQLRVRSGPQPQQEAQTQPRAVPQPAVVAPSNRLASP</sequence>
<feature type="compositionally biased region" description="Low complexity" evidence="1">
    <location>
        <begin position="156"/>
        <end position="171"/>
    </location>
</feature>
<accession>A0A8H6CNF5</accession>
<proteinExistence type="predicted"/>
<organism evidence="2 3">
    <name type="scientific">Letharia lupina</name>
    <dbReference type="NCBI Taxonomy" id="560253"/>
    <lineage>
        <taxon>Eukaryota</taxon>
        <taxon>Fungi</taxon>
        <taxon>Dikarya</taxon>
        <taxon>Ascomycota</taxon>
        <taxon>Pezizomycotina</taxon>
        <taxon>Lecanoromycetes</taxon>
        <taxon>OSLEUM clade</taxon>
        <taxon>Lecanoromycetidae</taxon>
        <taxon>Lecanorales</taxon>
        <taxon>Lecanorineae</taxon>
        <taxon>Parmeliaceae</taxon>
        <taxon>Letharia</taxon>
    </lineage>
</organism>
<protein>
    <submittedName>
        <fullName evidence="2">Uncharacterized protein</fullName>
    </submittedName>
</protein>
<name>A0A8H6CNF5_9LECA</name>
<reference evidence="2 3" key="1">
    <citation type="journal article" date="2020" name="Genomics">
        <title>Complete, high-quality genomes from long-read metagenomic sequencing of two wolf lichen thalli reveals enigmatic genome architecture.</title>
        <authorList>
            <person name="McKenzie S.K."/>
            <person name="Walston R.F."/>
            <person name="Allen J.L."/>
        </authorList>
    </citation>
    <scope>NUCLEOTIDE SEQUENCE [LARGE SCALE GENOMIC DNA]</scope>
    <source>
        <strain evidence="2">WasteWater1</strain>
    </source>
</reference>
<keyword evidence="3" id="KW-1185">Reference proteome</keyword>
<comment type="caution">
    <text evidence="2">The sequence shown here is derived from an EMBL/GenBank/DDBJ whole genome shotgun (WGS) entry which is preliminary data.</text>
</comment>
<dbReference type="AlphaFoldDB" id="A0A8H6CNF5"/>
<evidence type="ECO:0000313" key="2">
    <source>
        <dbReference type="EMBL" id="KAF6226421.1"/>
    </source>
</evidence>
<evidence type="ECO:0000313" key="3">
    <source>
        <dbReference type="Proteomes" id="UP000593566"/>
    </source>
</evidence>
<dbReference type="GeneID" id="59337682"/>
<gene>
    <name evidence="2" type="ORF">HO133_009287</name>
</gene>
<evidence type="ECO:0000256" key="1">
    <source>
        <dbReference type="SAM" id="MobiDB-lite"/>
    </source>
</evidence>
<feature type="region of interest" description="Disordered" evidence="1">
    <location>
        <begin position="142"/>
        <end position="178"/>
    </location>
</feature>
<dbReference type="RefSeq" id="XP_037154974.1">
    <property type="nucleotide sequence ID" value="XM_037300148.1"/>
</dbReference>
<dbReference type="Proteomes" id="UP000593566">
    <property type="component" value="Unassembled WGS sequence"/>
</dbReference>
<dbReference type="EMBL" id="JACCJB010000006">
    <property type="protein sequence ID" value="KAF6226421.1"/>
    <property type="molecule type" value="Genomic_DNA"/>
</dbReference>